<reference evidence="1" key="1">
    <citation type="submission" date="2008-04" db="EMBL/GenBank/DDBJ databases">
        <title>Complete sequence of chromosome of Methylobacterium populi BJ001.</title>
        <authorList>
            <consortium name="US DOE Joint Genome Institute"/>
            <person name="Copeland A."/>
            <person name="Lucas S."/>
            <person name="Lapidus A."/>
            <person name="Glavina del Rio T."/>
            <person name="Dalin E."/>
            <person name="Tice H."/>
            <person name="Bruce D."/>
            <person name="Goodwin L."/>
            <person name="Pitluck S."/>
            <person name="Chertkov O."/>
            <person name="Brettin T."/>
            <person name="Detter J.C."/>
            <person name="Han C."/>
            <person name="Kuske C.R."/>
            <person name="Schmutz J."/>
            <person name="Larimer F."/>
            <person name="Land M."/>
            <person name="Hauser L."/>
            <person name="Kyrpides N."/>
            <person name="Mikhailova N."/>
            <person name="Marx C."/>
            <person name="Richardson P."/>
        </authorList>
    </citation>
    <scope>NUCLEOTIDE SEQUENCE [LARGE SCALE GENOMIC DNA]</scope>
    <source>
        <strain evidence="1">BJ001</strain>
    </source>
</reference>
<dbReference type="KEGG" id="mpo:Mpop_0074"/>
<evidence type="ECO:0000313" key="2">
    <source>
        <dbReference type="Proteomes" id="UP000007136"/>
    </source>
</evidence>
<dbReference type="RefSeq" id="WP_012452034.1">
    <property type="nucleotide sequence ID" value="NC_010725.1"/>
</dbReference>
<proteinExistence type="predicted"/>
<sequence>MPFDRHALIEFGEGLYGTEWRRALARALGPLHPKGARPTIDPRLPARWATGERDIPPWVGPAVLRLARERLQRIEDYAREAGIDLTKPAEGGE</sequence>
<dbReference type="Proteomes" id="UP000007136">
    <property type="component" value="Chromosome"/>
</dbReference>
<dbReference type="eggNOG" id="ENOG502ZZA4">
    <property type="taxonomic scope" value="Bacteria"/>
</dbReference>
<protein>
    <submittedName>
        <fullName evidence="1">Uncharacterized protein</fullName>
    </submittedName>
</protein>
<dbReference type="EMBL" id="CP001029">
    <property type="protein sequence ID" value="ACB78269.1"/>
    <property type="molecule type" value="Genomic_DNA"/>
</dbReference>
<accession>B1ZF22</accession>
<dbReference type="HOGENOM" id="CLU_2396316_0_0_5"/>
<gene>
    <name evidence="1" type="ordered locus">Mpop_0074</name>
</gene>
<name>B1ZF22_METPB</name>
<organism evidence="1 2">
    <name type="scientific">Methylorubrum populi (strain ATCC BAA-705 / NCIMB 13946 / BJ001)</name>
    <name type="common">Methylobacterium populi</name>
    <dbReference type="NCBI Taxonomy" id="441620"/>
    <lineage>
        <taxon>Bacteria</taxon>
        <taxon>Pseudomonadati</taxon>
        <taxon>Pseudomonadota</taxon>
        <taxon>Alphaproteobacteria</taxon>
        <taxon>Hyphomicrobiales</taxon>
        <taxon>Methylobacteriaceae</taxon>
        <taxon>Methylorubrum</taxon>
    </lineage>
</organism>
<dbReference type="OrthoDB" id="8420639at2"/>
<dbReference type="STRING" id="441620.Mpop_0074"/>
<evidence type="ECO:0000313" key="1">
    <source>
        <dbReference type="EMBL" id="ACB78269.1"/>
    </source>
</evidence>
<dbReference type="AlphaFoldDB" id="B1ZF22"/>